<sequence length="75" mass="8116">MDRRRFLRGVLGGAAALASTPLLAKLQAVKEATTLARVDEVKVHSPGSLARTEFKDGSWTVYDHNGVARVTFGTF</sequence>
<dbReference type="Proteomes" id="UP000595272">
    <property type="component" value="Segment"/>
</dbReference>
<organism evidence="1 2">
    <name type="scientific">Stenotrophomonas phage Salva</name>
    <dbReference type="NCBI Taxonomy" id="2801524"/>
    <lineage>
        <taxon>Viruses</taxon>
        <taxon>Duplodnaviria</taxon>
        <taxon>Heunggongvirae</taxon>
        <taxon>Uroviricota</taxon>
        <taxon>Caudoviricetes</taxon>
        <taxon>Beaumontvirinae</taxon>
        <taxon>Salvavirus</taxon>
        <taxon>Salvavirus salva</taxon>
    </lineage>
</organism>
<reference evidence="1 2" key="1">
    <citation type="submission" date="2020-12" db="EMBL/GenBank/DDBJ databases">
        <title>Complete genome sequence of Stenotrophomonas maltophilia phage Salva.</title>
        <authorList>
            <person name="Jefferson B."/>
            <person name="Yao G."/>
            <person name="Clark J."/>
            <person name="Le T."/>
            <person name="Young R."/>
            <person name="Gonzalez C."/>
            <person name="Liu M."/>
        </authorList>
    </citation>
    <scope>NUCLEOTIDE SEQUENCE [LARGE SCALE GENOMIC DNA]</scope>
</reference>
<gene>
    <name evidence="1" type="ORF">CPT_Salva_090</name>
</gene>
<evidence type="ECO:0000313" key="1">
    <source>
        <dbReference type="EMBL" id="QQM18253.1"/>
    </source>
</evidence>
<protein>
    <submittedName>
        <fullName evidence="1">Uncharacterized protein</fullName>
    </submittedName>
</protein>
<name>A0A8B6Q898_9CAUD</name>
<evidence type="ECO:0000313" key="2">
    <source>
        <dbReference type="Proteomes" id="UP000595272"/>
    </source>
</evidence>
<keyword evidence="2" id="KW-1185">Reference proteome</keyword>
<proteinExistence type="predicted"/>
<accession>A0A8B6Q898</accession>
<dbReference type="EMBL" id="MW393850">
    <property type="protein sequence ID" value="QQM18253.1"/>
    <property type="molecule type" value="Genomic_DNA"/>
</dbReference>